<organism evidence="2 3">
    <name type="scientific">Brevundimonas intermedia</name>
    <dbReference type="NCBI Taxonomy" id="74315"/>
    <lineage>
        <taxon>Bacteria</taxon>
        <taxon>Pseudomonadati</taxon>
        <taxon>Pseudomonadota</taxon>
        <taxon>Alphaproteobacteria</taxon>
        <taxon>Caulobacterales</taxon>
        <taxon>Caulobacteraceae</taxon>
        <taxon>Brevundimonas</taxon>
    </lineage>
</organism>
<feature type="region of interest" description="Disordered" evidence="1">
    <location>
        <begin position="1"/>
        <end position="39"/>
    </location>
</feature>
<evidence type="ECO:0000313" key="2">
    <source>
        <dbReference type="EMBL" id="GLK50254.1"/>
    </source>
</evidence>
<proteinExistence type="predicted"/>
<dbReference type="EMBL" id="BSFD01000011">
    <property type="protein sequence ID" value="GLK50254.1"/>
    <property type="molecule type" value="Genomic_DNA"/>
</dbReference>
<reference evidence="2" key="1">
    <citation type="journal article" date="2014" name="Int. J. Syst. Evol. Microbiol.">
        <title>Complete genome of a new Firmicutes species belonging to the dominant human colonic microbiota ('Ruminococcus bicirculans') reveals two chromosomes and a selective capacity to utilize plant glucans.</title>
        <authorList>
            <consortium name="NISC Comparative Sequencing Program"/>
            <person name="Wegmann U."/>
            <person name="Louis P."/>
            <person name="Goesmann A."/>
            <person name="Henrissat B."/>
            <person name="Duncan S.H."/>
            <person name="Flint H.J."/>
        </authorList>
    </citation>
    <scope>NUCLEOTIDE SEQUENCE</scope>
    <source>
        <strain evidence="2">VKM B-1499</strain>
    </source>
</reference>
<evidence type="ECO:0000256" key="1">
    <source>
        <dbReference type="SAM" id="MobiDB-lite"/>
    </source>
</evidence>
<evidence type="ECO:0000313" key="3">
    <source>
        <dbReference type="Proteomes" id="UP001143509"/>
    </source>
</evidence>
<feature type="compositionally biased region" description="Basic and acidic residues" evidence="1">
    <location>
        <begin position="30"/>
        <end position="39"/>
    </location>
</feature>
<sequence>MPTTATTAAVQASGTFRFSKGPSRNATGDLPHKGLESARDPCRLPAYRKIGAGMEPSITQG</sequence>
<comment type="caution">
    <text evidence="2">The sequence shown here is derived from an EMBL/GenBank/DDBJ whole genome shotgun (WGS) entry which is preliminary data.</text>
</comment>
<feature type="compositionally biased region" description="Polar residues" evidence="1">
    <location>
        <begin position="1"/>
        <end position="26"/>
    </location>
</feature>
<dbReference type="Proteomes" id="UP001143509">
    <property type="component" value="Unassembled WGS sequence"/>
</dbReference>
<reference evidence="2" key="2">
    <citation type="submission" date="2023-01" db="EMBL/GenBank/DDBJ databases">
        <authorList>
            <person name="Sun Q."/>
            <person name="Evtushenko L."/>
        </authorList>
    </citation>
    <scope>NUCLEOTIDE SEQUENCE</scope>
    <source>
        <strain evidence="2">VKM B-1499</strain>
    </source>
</reference>
<protein>
    <submittedName>
        <fullName evidence="2">Uncharacterized protein</fullName>
    </submittedName>
</protein>
<name>A0ABQ5TBQ2_9CAUL</name>
<accession>A0ABQ5TBQ2</accession>
<gene>
    <name evidence="2" type="ORF">GCM10017620_32280</name>
</gene>
<keyword evidence="3" id="KW-1185">Reference proteome</keyword>